<evidence type="ECO:0000256" key="2">
    <source>
        <dbReference type="ARBA" id="ARBA00010136"/>
    </source>
</evidence>
<dbReference type="Pfam" id="PF17900">
    <property type="entry name" value="Peptidase_M1_N"/>
    <property type="match status" value="1"/>
</dbReference>
<dbReference type="FunFam" id="1.25.50.20:FF:000005">
    <property type="entry name" value="Aminopeptidase N-like protein"/>
    <property type="match status" value="1"/>
</dbReference>
<gene>
    <name evidence="16" type="primary">APN10</name>
</gene>
<dbReference type="AlphaFoldDB" id="A0A6G5NKJ9"/>
<keyword evidence="9" id="KW-0449">Lipoprotein</keyword>
<evidence type="ECO:0000256" key="8">
    <source>
        <dbReference type="ARBA" id="ARBA00023049"/>
    </source>
</evidence>
<feature type="signal peptide" evidence="12">
    <location>
        <begin position="1"/>
        <end position="17"/>
    </location>
</feature>
<dbReference type="Gene3D" id="1.10.390.10">
    <property type="entry name" value="Neutral Protease Domain 2"/>
    <property type="match status" value="1"/>
</dbReference>
<dbReference type="GO" id="GO:0005737">
    <property type="term" value="C:cytoplasm"/>
    <property type="evidence" value="ECO:0007669"/>
    <property type="project" value="TreeGrafter"/>
</dbReference>
<dbReference type="SUPFAM" id="SSF55486">
    <property type="entry name" value="Metalloproteases ('zincins'), catalytic domain"/>
    <property type="match status" value="1"/>
</dbReference>
<proteinExistence type="evidence at transcript level"/>
<dbReference type="GO" id="GO:0004177">
    <property type="term" value="F:aminopeptidase activity"/>
    <property type="evidence" value="ECO:0007669"/>
    <property type="project" value="UniProtKB-KW"/>
</dbReference>
<keyword evidence="3" id="KW-0336">GPI-anchor</keyword>
<dbReference type="GO" id="GO:0005886">
    <property type="term" value="C:plasma membrane"/>
    <property type="evidence" value="ECO:0007669"/>
    <property type="project" value="UniProtKB-SubCell"/>
</dbReference>
<dbReference type="Pfam" id="PF11838">
    <property type="entry name" value="ERAP1_C"/>
    <property type="match status" value="1"/>
</dbReference>
<evidence type="ECO:0000256" key="4">
    <source>
        <dbReference type="ARBA" id="ARBA00022670"/>
    </source>
</evidence>
<keyword evidence="6 11" id="KW-0378">Hydrolase</keyword>
<feature type="active site" description="Proton acceptor" evidence="10">
    <location>
        <position position="351"/>
    </location>
</feature>
<comment type="cofactor">
    <cofactor evidence="11">
        <name>Zn(2+)</name>
        <dbReference type="ChEBI" id="CHEBI:29105"/>
    </cofactor>
    <text evidence="11">Binds 1 zinc ion per subunit.</text>
</comment>
<evidence type="ECO:0000259" key="14">
    <source>
        <dbReference type="Pfam" id="PF11838"/>
    </source>
</evidence>
<dbReference type="InterPro" id="IPR050344">
    <property type="entry name" value="Peptidase_M1_aminopeptidases"/>
</dbReference>
<dbReference type="GO" id="GO:0008270">
    <property type="term" value="F:zinc ion binding"/>
    <property type="evidence" value="ECO:0007669"/>
    <property type="project" value="UniProtKB-UniRule"/>
</dbReference>
<sequence length="934" mass="107047">MVLKISMYLCWLAAAMSLPPDKMRPFHIIKTRSIDLNNAHGLAMESRLEKAVVPTGYRLELEPYLEDGVFKGHVSINITWLEESDEVAVHAAHDIEITNTEIRAQAPDTKEVLKLGIRRADSDLKKPVYTIRLDKAVPKGSTGHLDISFNGNMQTAVTEAFFKTTYTNENEEETIVAATQLRPNNARRMFPCFDEPAFKTPFQLSVVRPRTMVALSNMPVARTEDITGEPNAVWDHFETTPSMSTFTLGLVIADLKQVGSPAVYKDENGNNLELRVWGRQEFLPALEGVPAKVLRVFAEVSKFWQVPLPLRRLDLVALPNYQGVKPADNWGLIVFKESDLSSRGYLQLAQELSYQWLGALTTPAWWTDAHLNKALVGYLAAETAFKINNGSEMEGKWPMTVLYSLYYEFSKRYPHSRITGMKQETTSTKIELLFRMFNYTLGGDTFRKGLRMFIETRKFKTFTGDDIWQALNTAAVADGRIPKDIDVKTIAESWINKDRLPLITVERNYESNSALIWQKVYLRERPHDVPDASRMSWWAPLVVARGDQLSFTNTTPAAWMRNHKDLNLINMPSKEHFIIVNPEEIAPIPVNYDKTNWNLLLTFLQSENRVQIPELTRAKLLHDAWNLAYAGELSFATALNMTLFLKEEKHHLVWDPVFTMIDHIGKHICECIHAKFQAYVRTLLTPLYEELMKNVKEDEENWRKNLRTLTKNFLCRAGYQPCVTEAQEQFKKWIVAPNPDEGNPIANQYICPVFKWGTKEEWEFGLQRVINFPPSRKQSERTYLLKTLAGCPVDESKIIRLLNLTLLEGNGNFTETDQFLILSMLSGSPQGYTTLFHFLHNNWQALKLKYTSQTTLWNSLITAATSQFTTQEGLDLVSKLLVDHQGEFGSAEHIIEKSVRNIRVEAKWSAENLPVIEKWLDTYLENDKEIQRKG</sequence>
<evidence type="ECO:0000256" key="10">
    <source>
        <dbReference type="PIRSR" id="PIRSR634016-1"/>
    </source>
</evidence>
<dbReference type="Gene3D" id="2.60.40.1730">
    <property type="entry name" value="tricorn interacting facor f3 domain"/>
    <property type="match status" value="1"/>
</dbReference>
<dbReference type="CDD" id="cd09601">
    <property type="entry name" value="M1_APN-Q_like"/>
    <property type="match status" value="1"/>
</dbReference>
<keyword evidence="7 11" id="KW-0862">Zinc</keyword>
<dbReference type="InterPro" id="IPR001930">
    <property type="entry name" value="Peptidase_M1"/>
</dbReference>
<evidence type="ECO:0000256" key="3">
    <source>
        <dbReference type="ARBA" id="ARBA00022622"/>
    </source>
</evidence>
<evidence type="ECO:0000256" key="7">
    <source>
        <dbReference type="ARBA" id="ARBA00022833"/>
    </source>
</evidence>
<dbReference type="PANTHER" id="PTHR11533:SF18">
    <property type="entry name" value="FI02158P"/>
    <property type="match status" value="1"/>
</dbReference>
<keyword evidence="11 16" id="KW-0031">Aminopeptidase</keyword>
<evidence type="ECO:0000256" key="11">
    <source>
        <dbReference type="RuleBase" id="RU364040"/>
    </source>
</evidence>
<dbReference type="GO" id="GO:0098552">
    <property type="term" value="C:side of membrane"/>
    <property type="evidence" value="ECO:0007669"/>
    <property type="project" value="UniProtKB-KW"/>
</dbReference>
<keyword evidence="5 11" id="KW-0479">Metal-binding</keyword>
<dbReference type="InterPro" id="IPR024571">
    <property type="entry name" value="ERAP1-like_C_dom"/>
</dbReference>
<name>A0A6G5NKJ9_PLUXY</name>
<dbReference type="InterPro" id="IPR014782">
    <property type="entry name" value="Peptidase_M1_dom"/>
</dbReference>
<dbReference type="EC" id="3.4.11.-" evidence="11"/>
<dbReference type="SUPFAM" id="SSF63737">
    <property type="entry name" value="Leukotriene A4 hydrolase N-terminal domain"/>
    <property type="match status" value="1"/>
</dbReference>
<evidence type="ECO:0000259" key="15">
    <source>
        <dbReference type="Pfam" id="PF17900"/>
    </source>
</evidence>
<dbReference type="EMBL" id="MG873057">
    <property type="protein sequence ID" value="QBI71865.1"/>
    <property type="molecule type" value="mRNA"/>
</dbReference>
<evidence type="ECO:0000256" key="6">
    <source>
        <dbReference type="ARBA" id="ARBA00022801"/>
    </source>
</evidence>
<dbReference type="PRINTS" id="PR00756">
    <property type="entry name" value="ALADIPTASE"/>
</dbReference>
<dbReference type="InterPro" id="IPR042097">
    <property type="entry name" value="Aminopeptidase_N-like_N_sf"/>
</dbReference>
<dbReference type="Gene3D" id="2.60.40.1910">
    <property type="match status" value="1"/>
</dbReference>
<reference evidence="16" key="1">
    <citation type="submission" date="2018-01" db="EMBL/GenBank/DDBJ databases">
        <title>Hormone-drived MAPK cascade trans-regulates aminopeptidases N and confers resistance to Bacillus thuringiensis Cry1Ac toxin in diamondback moth.</title>
        <authorList>
            <person name="Guo Z."/>
            <person name="Zhang Y."/>
        </authorList>
    </citation>
    <scope>NUCLEOTIDE SEQUENCE</scope>
    <source>
        <strain evidence="16">Bt susceptible DBM1Ac-S</strain>
        <tissue evidence="16">Midgut</tissue>
    </source>
</reference>
<evidence type="ECO:0000256" key="9">
    <source>
        <dbReference type="ARBA" id="ARBA00023288"/>
    </source>
</evidence>
<dbReference type="InterPro" id="IPR034016">
    <property type="entry name" value="M1_APN-typ"/>
</dbReference>
<comment type="similarity">
    <text evidence="2 11">Belongs to the peptidase M1 family.</text>
</comment>
<keyword evidence="3" id="KW-0472">Membrane</keyword>
<dbReference type="GO" id="GO:0008237">
    <property type="term" value="F:metallopeptidase activity"/>
    <property type="evidence" value="ECO:0007669"/>
    <property type="project" value="UniProtKB-KW"/>
</dbReference>
<keyword evidence="3" id="KW-0325">Glycoprotein</keyword>
<feature type="chain" id="PRO_5026301563" description="Aminopeptidase" evidence="12">
    <location>
        <begin position="18"/>
        <end position="934"/>
    </location>
</feature>
<feature type="domain" description="ERAP1-like C-terminal" evidence="14">
    <location>
        <begin position="577"/>
        <end position="903"/>
    </location>
</feature>
<dbReference type="Pfam" id="PF01433">
    <property type="entry name" value="Peptidase_M1"/>
    <property type="match status" value="1"/>
</dbReference>
<evidence type="ECO:0000256" key="5">
    <source>
        <dbReference type="ARBA" id="ARBA00022723"/>
    </source>
</evidence>
<protein>
    <recommendedName>
        <fullName evidence="11">Aminopeptidase</fullName>
        <ecNumber evidence="11">3.4.11.-</ecNumber>
    </recommendedName>
</protein>
<evidence type="ECO:0000256" key="12">
    <source>
        <dbReference type="SAM" id="SignalP"/>
    </source>
</evidence>
<dbReference type="InterPro" id="IPR027268">
    <property type="entry name" value="Peptidase_M4/M1_CTD_sf"/>
</dbReference>
<keyword evidence="4 11" id="KW-0645">Protease</keyword>
<dbReference type="GO" id="GO:0006508">
    <property type="term" value="P:proteolysis"/>
    <property type="evidence" value="ECO:0007669"/>
    <property type="project" value="UniProtKB-KW"/>
</dbReference>
<comment type="subcellular location">
    <subcellularLocation>
        <location evidence="1">Cell membrane</location>
        <topology evidence="1">Lipid-anchor</topology>
        <topology evidence="1">GPI-anchor</topology>
    </subcellularLocation>
</comment>
<dbReference type="GO" id="GO:0005615">
    <property type="term" value="C:extracellular space"/>
    <property type="evidence" value="ECO:0007669"/>
    <property type="project" value="TreeGrafter"/>
</dbReference>
<dbReference type="PANTHER" id="PTHR11533">
    <property type="entry name" value="PROTEASE M1 ZINC METALLOPROTEASE"/>
    <property type="match status" value="1"/>
</dbReference>
<accession>A0A6G5NKJ9</accession>
<feature type="domain" description="Aminopeptidase N-like N-terminal" evidence="15">
    <location>
        <begin position="53"/>
        <end position="246"/>
    </location>
</feature>
<organism evidence="16">
    <name type="scientific">Plutella xylostella</name>
    <name type="common">Diamondback moth</name>
    <name type="synonym">Plutella maculipennis</name>
    <dbReference type="NCBI Taxonomy" id="51655"/>
    <lineage>
        <taxon>Eukaryota</taxon>
        <taxon>Metazoa</taxon>
        <taxon>Ecdysozoa</taxon>
        <taxon>Arthropoda</taxon>
        <taxon>Hexapoda</taxon>
        <taxon>Insecta</taxon>
        <taxon>Pterygota</taxon>
        <taxon>Neoptera</taxon>
        <taxon>Endopterygota</taxon>
        <taxon>Lepidoptera</taxon>
        <taxon>Glossata</taxon>
        <taxon>Ditrysia</taxon>
        <taxon>Yponomeutoidea</taxon>
        <taxon>Plutellidae</taxon>
        <taxon>Plutella</taxon>
    </lineage>
</organism>
<dbReference type="Gene3D" id="1.25.50.20">
    <property type="match status" value="1"/>
</dbReference>
<feature type="domain" description="Peptidase M1 membrane alanine aminopeptidase" evidence="13">
    <location>
        <begin position="295"/>
        <end position="494"/>
    </location>
</feature>
<dbReference type="InterPro" id="IPR045357">
    <property type="entry name" value="Aminopeptidase_N-like_N"/>
</dbReference>
<evidence type="ECO:0000313" key="16">
    <source>
        <dbReference type="EMBL" id="QBI71865.1"/>
    </source>
</evidence>
<evidence type="ECO:0000256" key="1">
    <source>
        <dbReference type="ARBA" id="ARBA00004609"/>
    </source>
</evidence>
<evidence type="ECO:0000259" key="13">
    <source>
        <dbReference type="Pfam" id="PF01433"/>
    </source>
</evidence>
<keyword evidence="8 11" id="KW-0482">Metalloprotease</keyword>
<keyword evidence="12" id="KW-0732">Signal</keyword>